<evidence type="ECO:0000256" key="3">
    <source>
        <dbReference type="ARBA" id="ARBA00022833"/>
    </source>
</evidence>
<dbReference type="InterPro" id="IPR027974">
    <property type="entry name" value="DUF4470"/>
</dbReference>
<dbReference type="EMBL" id="MU154531">
    <property type="protein sequence ID" value="KAF9499603.1"/>
    <property type="molecule type" value="Genomic_DNA"/>
</dbReference>
<dbReference type="GO" id="GO:0008270">
    <property type="term" value="F:zinc ion binding"/>
    <property type="evidence" value="ECO:0007669"/>
    <property type="project" value="UniProtKB-KW"/>
</dbReference>
<dbReference type="OrthoDB" id="5282002at2759"/>
<dbReference type="Pfam" id="PF14737">
    <property type="entry name" value="DUF4470"/>
    <property type="match status" value="1"/>
</dbReference>
<evidence type="ECO:0000256" key="2">
    <source>
        <dbReference type="ARBA" id="ARBA00022771"/>
    </source>
</evidence>
<accession>A0A9P6A5Y5</accession>
<comment type="caution">
    <text evidence="6">The sequence shown here is derived from an EMBL/GenBank/DDBJ whole genome shotgun (WGS) entry which is preliminary data.</text>
</comment>
<dbReference type="Proteomes" id="UP000807025">
    <property type="component" value="Unassembled WGS sequence"/>
</dbReference>
<dbReference type="Gene3D" id="6.10.140.2220">
    <property type="match status" value="1"/>
</dbReference>
<protein>
    <recommendedName>
        <fullName evidence="5">MYND-type domain-containing protein</fullName>
    </recommendedName>
</protein>
<evidence type="ECO:0000313" key="6">
    <source>
        <dbReference type="EMBL" id="KAF9499603.1"/>
    </source>
</evidence>
<sequence length="307" mass="33923">MVRINGPLGTLRGGAPIPRAHCSGCLDGRSCPGPGSSFCSKCRLVAYCSKECRATDWKRHKANCDSQFLKSTWKPAWLVESRPPSFGVYLWGNVPAIDRLNIARNKQGAAKTMDFDLCFAASRDIRNMVQTVNRLPIDYAGKCNIILSDKNPIIPTIQTPERPQRPRSTLCTPHSLLARLQITLYIPANILDDDNAFGGSTFDLSIQGDCRLTSVSDPAVISFSQAFLTAVSSRSAATQSRDGIMMAPSRIDHLHRHLFLLRSTHRLSFLRYRKTGILTPFGSNVTHFTEPNKLMFSPAGVWLAADS</sequence>
<proteinExistence type="predicted"/>
<name>A0A9P6A5Y5_PLEER</name>
<feature type="domain" description="MYND-type" evidence="5">
    <location>
        <begin position="22"/>
        <end position="64"/>
    </location>
</feature>
<keyword evidence="3" id="KW-0862">Zinc</keyword>
<dbReference type="AlphaFoldDB" id="A0A9P6A5Y5"/>
<dbReference type="PROSITE" id="PS50865">
    <property type="entry name" value="ZF_MYND_2"/>
    <property type="match status" value="1"/>
</dbReference>
<reference evidence="6" key="1">
    <citation type="submission" date="2020-11" db="EMBL/GenBank/DDBJ databases">
        <authorList>
            <consortium name="DOE Joint Genome Institute"/>
            <person name="Ahrendt S."/>
            <person name="Riley R."/>
            <person name="Andreopoulos W."/>
            <person name="Labutti K."/>
            <person name="Pangilinan J."/>
            <person name="Ruiz-Duenas F.J."/>
            <person name="Barrasa J.M."/>
            <person name="Sanchez-Garcia M."/>
            <person name="Camarero S."/>
            <person name="Miyauchi S."/>
            <person name="Serrano A."/>
            <person name="Linde D."/>
            <person name="Babiker R."/>
            <person name="Drula E."/>
            <person name="Ayuso-Fernandez I."/>
            <person name="Pacheco R."/>
            <person name="Padilla G."/>
            <person name="Ferreira P."/>
            <person name="Barriuso J."/>
            <person name="Kellner H."/>
            <person name="Castanera R."/>
            <person name="Alfaro M."/>
            <person name="Ramirez L."/>
            <person name="Pisabarro A.G."/>
            <person name="Kuo A."/>
            <person name="Tritt A."/>
            <person name="Lipzen A."/>
            <person name="He G."/>
            <person name="Yan M."/>
            <person name="Ng V."/>
            <person name="Cullen D."/>
            <person name="Martin F."/>
            <person name="Rosso M.-N."/>
            <person name="Henrissat B."/>
            <person name="Hibbett D."/>
            <person name="Martinez A.T."/>
            <person name="Grigoriev I.V."/>
        </authorList>
    </citation>
    <scope>NUCLEOTIDE SEQUENCE</scope>
    <source>
        <strain evidence="6">ATCC 90797</strain>
    </source>
</reference>
<evidence type="ECO:0000259" key="5">
    <source>
        <dbReference type="PROSITE" id="PS50865"/>
    </source>
</evidence>
<dbReference type="SUPFAM" id="SSF144232">
    <property type="entry name" value="HIT/MYND zinc finger-like"/>
    <property type="match status" value="1"/>
</dbReference>
<keyword evidence="7" id="KW-1185">Reference proteome</keyword>
<keyword evidence="1" id="KW-0479">Metal-binding</keyword>
<evidence type="ECO:0000313" key="7">
    <source>
        <dbReference type="Proteomes" id="UP000807025"/>
    </source>
</evidence>
<keyword evidence="2 4" id="KW-0863">Zinc-finger</keyword>
<dbReference type="Pfam" id="PF01753">
    <property type="entry name" value="zf-MYND"/>
    <property type="match status" value="1"/>
</dbReference>
<evidence type="ECO:0000256" key="1">
    <source>
        <dbReference type="ARBA" id="ARBA00022723"/>
    </source>
</evidence>
<gene>
    <name evidence="6" type="ORF">BDN71DRAFT_1502942</name>
</gene>
<dbReference type="InterPro" id="IPR002893">
    <property type="entry name" value="Znf_MYND"/>
</dbReference>
<evidence type="ECO:0000256" key="4">
    <source>
        <dbReference type="PROSITE-ProRule" id="PRU00134"/>
    </source>
</evidence>
<organism evidence="6 7">
    <name type="scientific">Pleurotus eryngii</name>
    <name type="common">Boletus of the steppes</name>
    <dbReference type="NCBI Taxonomy" id="5323"/>
    <lineage>
        <taxon>Eukaryota</taxon>
        <taxon>Fungi</taxon>
        <taxon>Dikarya</taxon>
        <taxon>Basidiomycota</taxon>
        <taxon>Agaricomycotina</taxon>
        <taxon>Agaricomycetes</taxon>
        <taxon>Agaricomycetidae</taxon>
        <taxon>Agaricales</taxon>
        <taxon>Pleurotineae</taxon>
        <taxon>Pleurotaceae</taxon>
        <taxon>Pleurotus</taxon>
    </lineage>
</organism>